<dbReference type="SUPFAM" id="SSF143749">
    <property type="entry name" value="Phage tail protein-like"/>
    <property type="match status" value="1"/>
</dbReference>
<name>A0A8I0MJW3_CITAM</name>
<dbReference type="InterPro" id="IPR035934">
    <property type="entry name" value="Phage_tail_protein-like_sf"/>
</dbReference>
<gene>
    <name evidence="1" type="ORF">FOT72_09210</name>
</gene>
<dbReference type="AlphaFoldDB" id="A0A8I0MJW3"/>
<dbReference type="Gene3D" id="3.30.2000.10">
    <property type="entry name" value="Phage tail protein-like"/>
    <property type="match status" value="1"/>
</dbReference>
<reference evidence="1" key="1">
    <citation type="submission" date="2019-07" db="EMBL/GenBank/DDBJ databases">
        <title>KPC-2 carbapenem resistent Enterobacterales isolates from Germany.</title>
        <authorList>
            <person name="Yao Y."/>
            <person name="Falgenhauer L."/>
            <person name="Imirzalioglu C."/>
            <person name="Chakraborty T."/>
        </authorList>
    </citation>
    <scope>NUCLEOTIDE SEQUENCE</scope>
    <source>
        <strain evidence="1">CA13304</strain>
    </source>
</reference>
<proteinExistence type="predicted"/>
<dbReference type="Pfam" id="PF09646">
    <property type="entry name" value="Gp37"/>
    <property type="match status" value="1"/>
</dbReference>
<comment type="caution">
    <text evidence="1">The sequence shown here is derived from an EMBL/GenBank/DDBJ whole genome shotgun (WGS) entry which is preliminary data.</text>
</comment>
<dbReference type="RefSeq" id="WP_192478278.1">
    <property type="nucleotide sequence ID" value="NZ_VKME01000008.1"/>
</dbReference>
<organism evidence="1 2">
    <name type="scientific">Citrobacter amalonaticus</name>
    <dbReference type="NCBI Taxonomy" id="35703"/>
    <lineage>
        <taxon>Bacteria</taxon>
        <taxon>Pseudomonadati</taxon>
        <taxon>Pseudomonadota</taxon>
        <taxon>Gammaproteobacteria</taxon>
        <taxon>Enterobacterales</taxon>
        <taxon>Enterobacteriaceae</taxon>
        <taxon>Citrobacter</taxon>
    </lineage>
</organism>
<evidence type="ECO:0000313" key="2">
    <source>
        <dbReference type="Proteomes" id="UP000656723"/>
    </source>
</evidence>
<dbReference type="InterPro" id="IPR038042">
    <property type="entry name" value="Gp37-like"/>
</dbReference>
<dbReference type="Proteomes" id="UP000656723">
    <property type="component" value="Unassembled WGS sequence"/>
</dbReference>
<protein>
    <recommendedName>
        <fullName evidence="3">Gp37 protein</fullName>
    </recommendedName>
</protein>
<sequence>MNVLPVIDAVVERLKEKLPKLQVEYFPEKPSDYRLNHPTGALLVSYVSSRFDKPNDIGAVIQSQTIQLCVTVVFRQLNGKQGAVAVLDVVRRILGGYTPPGCRRRIWLGREVFIGEVKGLWQYALDLSTESVFIEDSDLPSGPLLTEVNYEESPS</sequence>
<dbReference type="InterPro" id="IPR018602">
    <property type="entry name" value="Gp37/STM4215"/>
</dbReference>
<dbReference type="EMBL" id="VKME01000008">
    <property type="protein sequence ID" value="MBE0128185.1"/>
    <property type="molecule type" value="Genomic_DNA"/>
</dbReference>
<evidence type="ECO:0000313" key="1">
    <source>
        <dbReference type="EMBL" id="MBE0128185.1"/>
    </source>
</evidence>
<evidence type="ECO:0008006" key="3">
    <source>
        <dbReference type="Google" id="ProtNLM"/>
    </source>
</evidence>
<accession>A0A8I0MJW3</accession>